<evidence type="ECO:0000256" key="5">
    <source>
        <dbReference type="ARBA" id="ARBA00022679"/>
    </source>
</evidence>
<evidence type="ECO:0000256" key="3">
    <source>
        <dbReference type="ARBA" id="ARBA00012151"/>
    </source>
</evidence>
<feature type="transmembrane region" description="Helical" evidence="10">
    <location>
        <begin position="48"/>
        <end position="67"/>
    </location>
</feature>
<keyword evidence="9 10" id="KW-0472">Membrane</keyword>
<comment type="similarity">
    <text evidence="2 10">Belongs to the class VI-like SAM-binding methyltransferase superfamily. Isoprenylcysteine carboxyl methyltransferase family.</text>
</comment>
<dbReference type="InterPro" id="IPR025770">
    <property type="entry name" value="PPMT_MeTrfase"/>
</dbReference>
<comment type="caution">
    <text evidence="11">The sequence shown here is derived from an EMBL/GenBank/DDBJ whole genome shotgun (WGS) entry which is preliminary data.</text>
</comment>
<accession>A0A8J4PSM2</accession>
<comment type="catalytic activity">
    <reaction evidence="10">
        <text>[protein]-C-terminal S-[(2E,6E)-farnesyl]-L-cysteine + S-adenosyl-L-methionine = [protein]-C-terminal S-[(2E,6E)-farnesyl]-L-cysteine methyl ester + S-adenosyl-L-homocysteine</text>
        <dbReference type="Rhea" id="RHEA:21672"/>
        <dbReference type="Rhea" id="RHEA-COMP:12125"/>
        <dbReference type="Rhea" id="RHEA-COMP:12126"/>
        <dbReference type="ChEBI" id="CHEBI:57856"/>
        <dbReference type="ChEBI" id="CHEBI:59789"/>
        <dbReference type="ChEBI" id="CHEBI:90510"/>
        <dbReference type="ChEBI" id="CHEBI:90511"/>
        <dbReference type="EC" id="2.1.1.100"/>
    </reaction>
</comment>
<dbReference type="Pfam" id="PF04140">
    <property type="entry name" value="ICMT"/>
    <property type="match status" value="1"/>
</dbReference>
<proteinExistence type="inferred from homology"/>
<evidence type="ECO:0000256" key="7">
    <source>
        <dbReference type="ARBA" id="ARBA00022692"/>
    </source>
</evidence>
<evidence type="ECO:0000256" key="9">
    <source>
        <dbReference type="ARBA" id="ARBA00023136"/>
    </source>
</evidence>
<dbReference type="GO" id="GO:0004671">
    <property type="term" value="F:protein C-terminal S-isoprenylcysteine carboxyl O-methyltransferase activity"/>
    <property type="evidence" value="ECO:0007669"/>
    <property type="project" value="UniProtKB-EC"/>
</dbReference>
<dbReference type="Gene3D" id="1.20.120.1630">
    <property type="match status" value="1"/>
</dbReference>
<organism evidence="11 12">
    <name type="scientific">Polysphondylium violaceum</name>
    <dbReference type="NCBI Taxonomy" id="133409"/>
    <lineage>
        <taxon>Eukaryota</taxon>
        <taxon>Amoebozoa</taxon>
        <taxon>Evosea</taxon>
        <taxon>Eumycetozoa</taxon>
        <taxon>Dictyostelia</taxon>
        <taxon>Dictyosteliales</taxon>
        <taxon>Dictyosteliaceae</taxon>
        <taxon>Polysphondylium</taxon>
    </lineage>
</organism>
<dbReference type="GO" id="GO:0005789">
    <property type="term" value="C:endoplasmic reticulum membrane"/>
    <property type="evidence" value="ECO:0007669"/>
    <property type="project" value="UniProtKB-SubCell"/>
</dbReference>
<dbReference type="EMBL" id="AJWJ01000299">
    <property type="protein sequence ID" value="KAF2072215.1"/>
    <property type="molecule type" value="Genomic_DNA"/>
</dbReference>
<reference evidence="11" key="1">
    <citation type="submission" date="2020-01" db="EMBL/GenBank/DDBJ databases">
        <title>Development of genomics and gene disruption for Polysphondylium violaceum indicates a role for the polyketide synthase stlB in stalk morphogenesis.</title>
        <authorList>
            <person name="Narita B."/>
            <person name="Kawabe Y."/>
            <person name="Kin K."/>
            <person name="Saito T."/>
            <person name="Gibbs R."/>
            <person name="Kuspa A."/>
            <person name="Muzny D."/>
            <person name="Queller D."/>
            <person name="Richards S."/>
            <person name="Strassman J."/>
            <person name="Sucgang R."/>
            <person name="Worley K."/>
            <person name="Schaap P."/>
        </authorList>
    </citation>
    <scope>NUCLEOTIDE SEQUENCE</scope>
    <source>
        <strain evidence="11">QSvi11</strain>
    </source>
</reference>
<evidence type="ECO:0000256" key="1">
    <source>
        <dbReference type="ARBA" id="ARBA00004141"/>
    </source>
</evidence>
<dbReference type="AlphaFoldDB" id="A0A8J4PSM2"/>
<feature type="transmembrane region" description="Helical" evidence="10">
    <location>
        <begin position="171"/>
        <end position="194"/>
    </location>
</feature>
<dbReference type="PANTHER" id="PTHR12714:SF9">
    <property type="entry name" value="PROTEIN-S-ISOPRENYLCYSTEINE O-METHYLTRANSFERASE"/>
    <property type="match status" value="1"/>
</dbReference>
<dbReference type="EC" id="2.1.1.100" evidence="3 10"/>
<feature type="transmembrane region" description="Helical" evidence="10">
    <location>
        <begin position="87"/>
        <end position="105"/>
    </location>
</feature>
<evidence type="ECO:0000313" key="12">
    <source>
        <dbReference type="Proteomes" id="UP000695562"/>
    </source>
</evidence>
<evidence type="ECO:0000256" key="6">
    <source>
        <dbReference type="ARBA" id="ARBA00022691"/>
    </source>
</evidence>
<feature type="transmembrane region" description="Helical" evidence="10">
    <location>
        <begin position="20"/>
        <end position="41"/>
    </location>
</feature>
<evidence type="ECO:0000256" key="10">
    <source>
        <dbReference type="RuleBase" id="RU362022"/>
    </source>
</evidence>
<keyword evidence="4 10" id="KW-0489">Methyltransferase</keyword>
<evidence type="ECO:0000256" key="8">
    <source>
        <dbReference type="ARBA" id="ARBA00022989"/>
    </source>
</evidence>
<keyword evidence="7 10" id="KW-0812">Transmembrane</keyword>
<dbReference type="PANTHER" id="PTHR12714">
    <property type="entry name" value="PROTEIN-S ISOPRENYLCYSTEINE O-METHYLTRANSFERASE"/>
    <property type="match status" value="1"/>
</dbReference>
<evidence type="ECO:0000256" key="4">
    <source>
        <dbReference type="ARBA" id="ARBA00022603"/>
    </source>
</evidence>
<dbReference type="OrthoDB" id="422086at2759"/>
<evidence type="ECO:0000256" key="2">
    <source>
        <dbReference type="ARBA" id="ARBA00009140"/>
    </source>
</evidence>
<feature type="transmembrane region" description="Helical" evidence="10">
    <location>
        <begin position="114"/>
        <end position="134"/>
    </location>
</feature>
<keyword evidence="8 10" id="KW-1133">Transmembrane helix</keyword>
<sequence>MVEKGSAIPKLAWNKYGAARSAATACVLGMGIGAGLAITLLSETTKGFGLYIFGLCVFHMWEYLWVAMYHPNNLSVDSFLLNHSPEFNMALFAGFCEYWIEWYFFPGLKSFTTLYWIAAAAMVFGQVVRTLAMITAGSNFTHLVQEEKRKDHVLVTSGIYQYFRHPSYFGWFVWSISTQIVLLNPICVIAYYYASWKFFSERIENEEDNLIDFFGDAYRQYRKKVWSGIPFVK</sequence>
<evidence type="ECO:0000313" key="11">
    <source>
        <dbReference type="EMBL" id="KAF2072215.1"/>
    </source>
</evidence>
<dbReference type="Proteomes" id="UP000695562">
    <property type="component" value="Unassembled WGS sequence"/>
</dbReference>
<gene>
    <name evidence="11" type="ORF">CYY_006460</name>
</gene>
<dbReference type="InterPro" id="IPR007269">
    <property type="entry name" value="ICMT_MeTrfase"/>
</dbReference>
<keyword evidence="5" id="KW-0808">Transferase</keyword>
<keyword evidence="6 10" id="KW-0949">S-adenosyl-L-methionine</keyword>
<keyword evidence="12" id="KW-1185">Reference proteome</keyword>
<protein>
    <recommendedName>
        <fullName evidence="3 10">Protein-S-isoprenylcysteine O-methyltransferase</fullName>
        <ecNumber evidence="3 10">2.1.1.100</ecNumber>
    </recommendedName>
</protein>
<dbReference type="PROSITE" id="PS51564">
    <property type="entry name" value="SAM_ICMT"/>
    <property type="match status" value="1"/>
</dbReference>
<comment type="subcellular location">
    <subcellularLocation>
        <location evidence="10">Endoplasmic reticulum membrane</location>
        <topology evidence="10">Multi-pass membrane protein</topology>
    </subcellularLocation>
    <subcellularLocation>
        <location evidence="1">Membrane</location>
        <topology evidence="1">Multi-pass membrane protein</topology>
    </subcellularLocation>
</comment>
<dbReference type="GO" id="GO:0032259">
    <property type="term" value="P:methylation"/>
    <property type="evidence" value="ECO:0007669"/>
    <property type="project" value="UniProtKB-KW"/>
</dbReference>
<keyword evidence="10" id="KW-0256">Endoplasmic reticulum</keyword>
<name>A0A8J4PSM2_9MYCE</name>